<protein>
    <recommendedName>
        <fullName evidence="2">DUF3615 domain-containing protein</fullName>
    </recommendedName>
</protein>
<feature type="region of interest" description="Disordered" evidence="1">
    <location>
        <begin position="20"/>
        <end position="42"/>
    </location>
</feature>
<name>A0A4Y7L4N7_PAPSO</name>
<dbReference type="Proteomes" id="UP000316621">
    <property type="component" value="Chromosome 10"/>
</dbReference>
<organism evidence="3 4">
    <name type="scientific">Papaver somniferum</name>
    <name type="common">Opium poppy</name>
    <dbReference type="NCBI Taxonomy" id="3469"/>
    <lineage>
        <taxon>Eukaryota</taxon>
        <taxon>Viridiplantae</taxon>
        <taxon>Streptophyta</taxon>
        <taxon>Embryophyta</taxon>
        <taxon>Tracheophyta</taxon>
        <taxon>Spermatophyta</taxon>
        <taxon>Magnoliopsida</taxon>
        <taxon>Ranunculales</taxon>
        <taxon>Papaveraceae</taxon>
        <taxon>Papaveroideae</taxon>
        <taxon>Papaver</taxon>
    </lineage>
</organism>
<proteinExistence type="predicted"/>
<feature type="domain" description="DUF3615" evidence="2">
    <location>
        <begin position="221"/>
        <end position="294"/>
    </location>
</feature>
<dbReference type="AlphaFoldDB" id="A0A4Y7L4N7"/>
<dbReference type="PANTHER" id="PTHR34710">
    <property type="entry name" value="OS03G0834100 PROTEIN"/>
    <property type="match status" value="1"/>
</dbReference>
<evidence type="ECO:0000313" key="4">
    <source>
        <dbReference type="Proteomes" id="UP000316621"/>
    </source>
</evidence>
<sequence length="303" mass="34168">MVVLRSNRKGIIGCYDPSLDRSVRSSSPSNSKRLRSTESNWPDPEYLVKNPIKKRKYTAEQVRDATRPYVDDALRFYNKEAGTNYKLVEPGYLTSVLLRTCILHHIDFTAKETDVADAPEEMFFAELTTPREDVLEATSGENRWVKFCKNMGAKDLISGDKRNGCCYCRDENVQHPKGGGFSRGGRGLFRDDESDPSLDGFKCLRSRVVPARSPVEYMVEALCLYNSRLGSKYELVEPGCITKVLLETCTLYHVNFTAKKTDVADAPEVMFFAELTTTCGVPSFNLCKCMGPRDSISDYSYDL</sequence>
<dbReference type="Gramene" id="RZC80146">
    <property type="protein sequence ID" value="RZC80146"/>
    <property type="gene ID" value="C5167_042722"/>
</dbReference>
<dbReference type="PANTHER" id="PTHR34710:SF20">
    <property type="entry name" value="OS10G0550200 PROTEIN"/>
    <property type="match status" value="1"/>
</dbReference>
<dbReference type="EMBL" id="CM010724">
    <property type="protein sequence ID" value="RZC80146.1"/>
    <property type="molecule type" value="Genomic_DNA"/>
</dbReference>
<gene>
    <name evidence="3" type="ORF">C5167_042722</name>
</gene>
<dbReference type="InterPro" id="IPR022059">
    <property type="entry name" value="DUF3615"/>
</dbReference>
<evidence type="ECO:0000256" key="1">
    <source>
        <dbReference type="SAM" id="MobiDB-lite"/>
    </source>
</evidence>
<evidence type="ECO:0000259" key="2">
    <source>
        <dbReference type="Pfam" id="PF12274"/>
    </source>
</evidence>
<dbReference type="Pfam" id="PF12274">
    <property type="entry name" value="DUF3615"/>
    <property type="match status" value="2"/>
</dbReference>
<reference evidence="3 4" key="1">
    <citation type="journal article" date="2018" name="Science">
        <title>The opium poppy genome and morphinan production.</title>
        <authorList>
            <person name="Guo L."/>
            <person name="Winzer T."/>
            <person name="Yang X."/>
            <person name="Li Y."/>
            <person name="Ning Z."/>
            <person name="He Z."/>
            <person name="Teodor R."/>
            <person name="Lu Y."/>
            <person name="Bowser T.A."/>
            <person name="Graham I.A."/>
            <person name="Ye K."/>
        </authorList>
    </citation>
    <scope>NUCLEOTIDE SEQUENCE [LARGE SCALE GENOMIC DNA]</scope>
    <source>
        <strain evidence="4">cv. HN1</strain>
        <tissue evidence="3">Leaves</tissue>
    </source>
</reference>
<feature type="domain" description="DUF3615" evidence="2">
    <location>
        <begin position="70"/>
        <end position="176"/>
    </location>
</feature>
<evidence type="ECO:0000313" key="3">
    <source>
        <dbReference type="EMBL" id="RZC80146.1"/>
    </source>
</evidence>
<accession>A0A4Y7L4N7</accession>
<keyword evidence="4" id="KW-1185">Reference proteome</keyword>